<proteinExistence type="predicted"/>
<dbReference type="EMBL" id="FCOC02000005">
    <property type="protein sequence ID" value="SAL29066.1"/>
    <property type="molecule type" value="Genomic_DNA"/>
</dbReference>
<reference evidence="1 2" key="1">
    <citation type="submission" date="2016-01" db="EMBL/GenBank/DDBJ databases">
        <authorList>
            <person name="Oliw E.H."/>
        </authorList>
    </citation>
    <scope>NUCLEOTIDE SEQUENCE [LARGE SCALE GENOMIC DNA]</scope>
    <source>
        <strain evidence="1">LMG 22029</strain>
    </source>
</reference>
<dbReference type="Proteomes" id="UP000054893">
    <property type="component" value="Unassembled WGS sequence"/>
</dbReference>
<sequence>MKYGRQSKFGKAVFEFLMADTETQRIVSAWRAAHVYFMRYGTSPKRAALITHDLCQLRQISWAEQRAPITDMQIAKTVADAAKSVGSR</sequence>
<gene>
    <name evidence="1" type="ORF">AWB64_02478</name>
</gene>
<dbReference type="AlphaFoldDB" id="A0A158GAI4"/>
<name>A0A158GAI4_CABSO</name>
<protein>
    <submittedName>
        <fullName evidence="1">Uncharacterized protein</fullName>
    </submittedName>
</protein>
<organism evidence="1 2">
    <name type="scientific">Caballeronia sordidicola</name>
    <name type="common">Burkholderia sordidicola</name>
    <dbReference type="NCBI Taxonomy" id="196367"/>
    <lineage>
        <taxon>Bacteria</taxon>
        <taxon>Pseudomonadati</taxon>
        <taxon>Pseudomonadota</taxon>
        <taxon>Betaproteobacteria</taxon>
        <taxon>Burkholderiales</taxon>
        <taxon>Burkholderiaceae</taxon>
        <taxon>Caballeronia</taxon>
    </lineage>
</organism>
<evidence type="ECO:0000313" key="1">
    <source>
        <dbReference type="EMBL" id="SAL29066.1"/>
    </source>
</evidence>
<accession>A0A158GAI4</accession>
<evidence type="ECO:0000313" key="2">
    <source>
        <dbReference type="Proteomes" id="UP000054893"/>
    </source>
</evidence>